<dbReference type="Proteomes" id="UP000299102">
    <property type="component" value="Unassembled WGS sequence"/>
</dbReference>
<evidence type="ECO:0000313" key="3">
    <source>
        <dbReference type="Proteomes" id="UP000299102"/>
    </source>
</evidence>
<organism evidence="2 3">
    <name type="scientific">Eumeta variegata</name>
    <name type="common">Bagworm moth</name>
    <name type="synonym">Eumeta japonica</name>
    <dbReference type="NCBI Taxonomy" id="151549"/>
    <lineage>
        <taxon>Eukaryota</taxon>
        <taxon>Metazoa</taxon>
        <taxon>Ecdysozoa</taxon>
        <taxon>Arthropoda</taxon>
        <taxon>Hexapoda</taxon>
        <taxon>Insecta</taxon>
        <taxon>Pterygota</taxon>
        <taxon>Neoptera</taxon>
        <taxon>Endopterygota</taxon>
        <taxon>Lepidoptera</taxon>
        <taxon>Glossata</taxon>
        <taxon>Ditrysia</taxon>
        <taxon>Tineoidea</taxon>
        <taxon>Psychidae</taxon>
        <taxon>Oiketicinae</taxon>
        <taxon>Eumeta</taxon>
    </lineage>
</organism>
<sequence>MKFGRFADAVYQLLTPLRAARGKAVSLRIILSDLSLMLYAEPLEDPSGRLNAVTSMSCYDFNGRLTTSGVGARGDATRRQTYTDPDGGPPTTRRRYSGGRVASRRLNLPNLRRERRQVFPD</sequence>
<gene>
    <name evidence="2" type="ORF">EVAR_46428_1</name>
</gene>
<comment type="caution">
    <text evidence="2">The sequence shown here is derived from an EMBL/GenBank/DDBJ whole genome shotgun (WGS) entry which is preliminary data.</text>
</comment>
<name>A0A4C1XH86_EUMVA</name>
<dbReference type="EMBL" id="BGZK01000817">
    <property type="protein sequence ID" value="GBP61567.1"/>
    <property type="molecule type" value="Genomic_DNA"/>
</dbReference>
<feature type="compositionally biased region" description="Low complexity" evidence="1">
    <location>
        <begin position="82"/>
        <end position="91"/>
    </location>
</feature>
<accession>A0A4C1XH86</accession>
<evidence type="ECO:0000313" key="2">
    <source>
        <dbReference type="EMBL" id="GBP61567.1"/>
    </source>
</evidence>
<keyword evidence="3" id="KW-1185">Reference proteome</keyword>
<protein>
    <submittedName>
        <fullName evidence="2">Uncharacterized protein</fullName>
    </submittedName>
</protein>
<evidence type="ECO:0000256" key="1">
    <source>
        <dbReference type="SAM" id="MobiDB-lite"/>
    </source>
</evidence>
<dbReference type="AlphaFoldDB" id="A0A4C1XH86"/>
<reference evidence="2 3" key="1">
    <citation type="journal article" date="2019" name="Commun. Biol.">
        <title>The bagworm genome reveals a unique fibroin gene that provides high tensile strength.</title>
        <authorList>
            <person name="Kono N."/>
            <person name="Nakamura H."/>
            <person name="Ohtoshi R."/>
            <person name="Tomita M."/>
            <person name="Numata K."/>
            <person name="Arakawa K."/>
        </authorList>
    </citation>
    <scope>NUCLEOTIDE SEQUENCE [LARGE SCALE GENOMIC DNA]</scope>
</reference>
<feature type="region of interest" description="Disordered" evidence="1">
    <location>
        <begin position="69"/>
        <end position="107"/>
    </location>
</feature>
<proteinExistence type="predicted"/>